<evidence type="ECO:0000256" key="5">
    <source>
        <dbReference type="SAM" id="MobiDB-lite"/>
    </source>
</evidence>
<dbReference type="InterPro" id="IPR000276">
    <property type="entry name" value="GPCR_Rhodpsn"/>
</dbReference>
<evidence type="ECO:0000256" key="3">
    <source>
        <dbReference type="ARBA" id="ARBA00022989"/>
    </source>
</evidence>
<feature type="transmembrane region" description="Helical" evidence="6">
    <location>
        <begin position="145"/>
        <end position="165"/>
    </location>
</feature>
<accession>A0A914Y1Z5</accession>
<comment type="subcellular location">
    <subcellularLocation>
        <location evidence="1">Membrane</location>
    </subcellularLocation>
</comment>
<keyword evidence="3 6" id="KW-1133">Transmembrane helix</keyword>
<dbReference type="Gene3D" id="1.20.1070.10">
    <property type="entry name" value="Rhodopsin 7-helix transmembrane proteins"/>
    <property type="match status" value="1"/>
</dbReference>
<feature type="domain" description="G-protein coupled receptors family 1 profile" evidence="7">
    <location>
        <begin position="20"/>
        <end position="305"/>
    </location>
</feature>
<dbReference type="CDD" id="cd14978">
    <property type="entry name" value="7tmA_FMRFamide_R-like"/>
    <property type="match status" value="1"/>
</dbReference>
<dbReference type="PRINTS" id="PR00237">
    <property type="entry name" value="GPCRRHODOPSN"/>
</dbReference>
<evidence type="ECO:0000259" key="7">
    <source>
        <dbReference type="PROSITE" id="PS50262"/>
    </source>
</evidence>
<keyword evidence="8" id="KW-1185">Reference proteome</keyword>
<dbReference type="GO" id="GO:0004930">
    <property type="term" value="F:G protein-coupled receptor activity"/>
    <property type="evidence" value="ECO:0007669"/>
    <property type="project" value="InterPro"/>
</dbReference>
<dbReference type="GO" id="GO:0016020">
    <property type="term" value="C:membrane"/>
    <property type="evidence" value="ECO:0007669"/>
    <property type="project" value="UniProtKB-SubCell"/>
</dbReference>
<dbReference type="WBParaSite" id="PSU_v2.g13257.t1">
    <property type="protein sequence ID" value="PSU_v2.g13257.t1"/>
    <property type="gene ID" value="PSU_v2.g13257"/>
</dbReference>
<feature type="transmembrane region" description="Helical" evidence="6">
    <location>
        <begin position="63"/>
        <end position="84"/>
    </location>
</feature>
<keyword evidence="2 6" id="KW-0812">Transmembrane</keyword>
<dbReference type="PANTHER" id="PTHR46641">
    <property type="entry name" value="FMRFAMIDE RECEPTOR-RELATED"/>
    <property type="match status" value="1"/>
</dbReference>
<evidence type="ECO:0000313" key="9">
    <source>
        <dbReference type="WBParaSite" id="PSU_v2.g13257.t1"/>
    </source>
</evidence>
<dbReference type="PANTHER" id="PTHR46641:SF14">
    <property type="entry name" value="G-PROTEIN COUPLED RECEPTORS FAMILY 1 PROFILE DOMAIN-CONTAINING PROTEIN"/>
    <property type="match status" value="1"/>
</dbReference>
<dbReference type="PROSITE" id="PS50262">
    <property type="entry name" value="G_PROTEIN_RECEP_F1_2"/>
    <property type="match status" value="1"/>
</dbReference>
<dbReference type="InterPro" id="IPR052954">
    <property type="entry name" value="GPCR-Ligand_Int"/>
</dbReference>
<evidence type="ECO:0000313" key="8">
    <source>
        <dbReference type="Proteomes" id="UP000887577"/>
    </source>
</evidence>
<dbReference type="AlphaFoldDB" id="A0A914Y1Z5"/>
<sequence length="395" mass="44852">MPYILNGPLTLSFVIVGTTLNALTVYVLSRHNFIRQASCRSTRSSIRRSESSGAYYGQTKPRIYIYLMWLSFIDTTLLLSALFMYSLPALMNGTLGAYIHFFPFYYLLSNTVLTASVWLMCALMIDRYRSLCSPLTARQLSLNSIHRILFLICIAALCFSIPRYFELELRLDDENQYYLAQTDLVHNQIYIIGYRIVGGLMFYSLLPYIVLFAMSSRVWFVLRAAAKARLKMAAQQNVSGCTDSEMILLCVMAKFLCSRLMPTALDVAEHAVGSENFLDSSEATLCVDISNLLVVVASGANFIIFYFFSTTFRQKFWRRNSTSLEFNGFNSPMSSHKLMPSPSLRAPNRCYYSSSVRLTVNKGGEDERKSMKRTASSTGPRKINQEPVKCICYNI</sequence>
<feature type="transmembrane region" description="Helical" evidence="6">
    <location>
        <begin position="289"/>
        <end position="309"/>
    </location>
</feature>
<protein>
    <submittedName>
        <fullName evidence="9">G-protein coupled receptors family 1 profile domain-containing protein</fullName>
    </submittedName>
</protein>
<dbReference type="SUPFAM" id="SSF81321">
    <property type="entry name" value="Family A G protein-coupled receptor-like"/>
    <property type="match status" value="1"/>
</dbReference>
<name>A0A914Y1Z5_9BILA</name>
<keyword evidence="4 6" id="KW-0472">Membrane</keyword>
<evidence type="ECO:0000256" key="6">
    <source>
        <dbReference type="SAM" id="Phobius"/>
    </source>
</evidence>
<evidence type="ECO:0000256" key="4">
    <source>
        <dbReference type="ARBA" id="ARBA00023136"/>
    </source>
</evidence>
<feature type="region of interest" description="Disordered" evidence="5">
    <location>
        <begin position="362"/>
        <end position="381"/>
    </location>
</feature>
<evidence type="ECO:0000256" key="2">
    <source>
        <dbReference type="ARBA" id="ARBA00022692"/>
    </source>
</evidence>
<organism evidence="8 9">
    <name type="scientific">Panagrolaimus superbus</name>
    <dbReference type="NCBI Taxonomy" id="310955"/>
    <lineage>
        <taxon>Eukaryota</taxon>
        <taxon>Metazoa</taxon>
        <taxon>Ecdysozoa</taxon>
        <taxon>Nematoda</taxon>
        <taxon>Chromadorea</taxon>
        <taxon>Rhabditida</taxon>
        <taxon>Tylenchina</taxon>
        <taxon>Panagrolaimomorpha</taxon>
        <taxon>Panagrolaimoidea</taxon>
        <taxon>Panagrolaimidae</taxon>
        <taxon>Panagrolaimus</taxon>
    </lineage>
</organism>
<dbReference type="Proteomes" id="UP000887577">
    <property type="component" value="Unplaced"/>
</dbReference>
<reference evidence="9" key="1">
    <citation type="submission" date="2022-11" db="UniProtKB">
        <authorList>
            <consortium name="WormBaseParasite"/>
        </authorList>
    </citation>
    <scope>IDENTIFICATION</scope>
</reference>
<feature type="transmembrane region" description="Helical" evidence="6">
    <location>
        <begin position="6"/>
        <end position="28"/>
    </location>
</feature>
<feature type="transmembrane region" description="Helical" evidence="6">
    <location>
        <begin position="104"/>
        <end position="125"/>
    </location>
</feature>
<evidence type="ECO:0000256" key="1">
    <source>
        <dbReference type="ARBA" id="ARBA00004370"/>
    </source>
</evidence>
<dbReference type="InterPro" id="IPR017452">
    <property type="entry name" value="GPCR_Rhodpsn_7TM"/>
</dbReference>
<dbReference type="Pfam" id="PF00001">
    <property type="entry name" value="7tm_1"/>
    <property type="match status" value="1"/>
</dbReference>
<proteinExistence type="predicted"/>